<dbReference type="SUPFAM" id="SSF57716">
    <property type="entry name" value="Glucocorticoid receptor-like (DNA-binding domain)"/>
    <property type="match status" value="1"/>
</dbReference>
<reference evidence="11" key="1">
    <citation type="submission" date="2025-08" db="UniProtKB">
        <authorList>
            <consortium name="Ensembl"/>
        </authorList>
    </citation>
    <scope>IDENTIFICATION</scope>
</reference>
<dbReference type="PANTHER" id="PTHR24082:SF507">
    <property type="entry name" value="BILE ACID RECEPTOR-RELATED"/>
    <property type="match status" value="1"/>
</dbReference>
<reference evidence="11" key="2">
    <citation type="submission" date="2025-09" db="UniProtKB">
        <authorList>
            <consortium name="Ensembl"/>
        </authorList>
    </citation>
    <scope>IDENTIFICATION</scope>
</reference>
<keyword evidence="4" id="KW-0805">Transcription regulation</keyword>
<evidence type="ECO:0000313" key="12">
    <source>
        <dbReference type="Proteomes" id="UP000694388"/>
    </source>
</evidence>
<dbReference type="Proteomes" id="UP000694388">
    <property type="component" value="Unplaced"/>
</dbReference>
<proteinExistence type="predicted"/>
<evidence type="ECO:0000256" key="2">
    <source>
        <dbReference type="ARBA" id="ARBA00022771"/>
    </source>
</evidence>
<evidence type="ECO:0000256" key="1">
    <source>
        <dbReference type="ARBA" id="ARBA00022723"/>
    </source>
</evidence>
<dbReference type="GO" id="GO:0004879">
    <property type="term" value="F:nuclear receptor activity"/>
    <property type="evidence" value="ECO:0007669"/>
    <property type="project" value="TreeGrafter"/>
</dbReference>
<keyword evidence="3" id="KW-0862">Zinc</keyword>
<dbReference type="GO" id="GO:0008270">
    <property type="term" value="F:zinc ion binding"/>
    <property type="evidence" value="ECO:0007669"/>
    <property type="project" value="UniProtKB-KW"/>
</dbReference>
<dbReference type="Ensembl" id="ENSEBUT00000014260.1">
    <property type="protein sequence ID" value="ENSEBUP00000013684.1"/>
    <property type="gene ID" value="ENSEBUG00000008621.1"/>
</dbReference>
<evidence type="ECO:0000259" key="9">
    <source>
        <dbReference type="PROSITE" id="PS51030"/>
    </source>
</evidence>
<keyword evidence="6" id="KW-0804">Transcription</keyword>
<dbReference type="InterPro" id="IPR050234">
    <property type="entry name" value="Nuclear_hormone_rcpt_NR1"/>
</dbReference>
<evidence type="ECO:0000256" key="6">
    <source>
        <dbReference type="ARBA" id="ARBA00023163"/>
    </source>
</evidence>
<dbReference type="Pfam" id="PF00104">
    <property type="entry name" value="Hormone_recep"/>
    <property type="match status" value="1"/>
</dbReference>
<dbReference type="PRINTS" id="PR00047">
    <property type="entry name" value="STROIDFINGER"/>
</dbReference>
<dbReference type="InterPro" id="IPR001723">
    <property type="entry name" value="Nuclear_hrmn_rcpt"/>
</dbReference>
<dbReference type="GeneTree" id="ENSGT00940000158037"/>
<dbReference type="InterPro" id="IPR013088">
    <property type="entry name" value="Znf_NHR/GATA"/>
</dbReference>
<dbReference type="InterPro" id="IPR035500">
    <property type="entry name" value="NHR-like_dom_sf"/>
</dbReference>
<accession>A0A8C4QD65</accession>
<dbReference type="PROSITE" id="PS51843">
    <property type="entry name" value="NR_LBD"/>
    <property type="match status" value="1"/>
</dbReference>
<dbReference type="GO" id="GO:0000978">
    <property type="term" value="F:RNA polymerase II cis-regulatory region sequence-specific DNA binding"/>
    <property type="evidence" value="ECO:0007669"/>
    <property type="project" value="TreeGrafter"/>
</dbReference>
<name>A0A8C4QD65_EPTBU</name>
<dbReference type="InterPro" id="IPR000536">
    <property type="entry name" value="Nucl_hrmn_rcpt_lig-bd"/>
</dbReference>
<dbReference type="PANTHER" id="PTHR24082">
    <property type="entry name" value="NUCLEAR HORMONE RECEPTOR"/>
    <property type="match status" value="1"/>
</dbReference>
<dbReference type="Gene3D" id="3.30.50.10">
    <property type="entry name" value="Erythroid Transcription Factor GATA-1, subunit A"/>
    <property type="match status" value="1"/>
</dbReference>
<keyword evidence="2" id="KW-0863">Zinc-finger</keyword>
<dbReference type="Pfam" id="PF00105">
    <property type="entry name" value="zf-C4"/>
    <property type="match status" value="1"/>
</dbReference>
<keyword evidence="8" id="KW-0539">Nucleus</keyword>
<keyword evidence="12" id="KW-1185">Reference proteome</keyword>
<evidence type="ECO:0000256" key="7">
    <source>
        <dbReference type="ARBA" id="ARBA00023170"/>
    </source>
</evidence>
<evidence type="ECO:0000259" key="10">
    <source>
        <dbReference type="PROSITE" id="PS51843"/>
    </source>
</evidence>
<dbReference type="FunFam" id="3.30.50.10:FF:000031">
    <property type="entry name" value="Ecdysone receptor A1"/>
    <property type="match status" value="1"/>
</dbReference>
<evidence type="ECO:0000256" key="4">
    <source>
        <dbReference type="ARBA" id="ARBA00023015"/>
    </source>
</evidence>
<dbReference type="InterPro" id="IPR001628">
    <property type="entry name" value="Znf_hrmn_rcpt"/>
</dbReference>
<organism evidence="11 12">
    <name type="scientific">Eptatretus burgeri</name>
    <name type="common">Inshore hagfish</name>
    <dbReference type="NCBI Taxonomy" id="7764"/>
    <lineage>
        <taxon>Eukaryota</taxon>
        <taxon>Metazoa</taxon>
        <taxon>Chordata</taxon>
        <taxon>Craniata</taxon>
        <taxon>Vertebrata</taxon>
        <taxon>Cyclostomata</taxon>
        <taxon>Myxini</taxon>
        <taxon>Myxiniformes</taxon>
        <taxon>Myxinidae</taxon>
        <taxon>Eptatretinae</taxon>
        <taxon>Eptatretus</taxon>
    </lineage>
</organism>
<keyword evidence="7" id="KW-0675">Receptor</keyword>
<evidence type="ECO:0000256" key="3">
    <source>
        <dbReference type="ARBA" id="ARBA00022833"/>
    </source>
</evidence>
<keyword evidence="5" id="KW-0238">DNA-binding</keyword>
<dbReference type="PRINTS" id="PR00398">
    <property type="entry name" value="STRDHORMONER"/>
</dbReference>
<evidence type="ECO:0000313" key="11">
    <source>
        <dbReference type="Ensembl" id="ENSEBUP00000013684.1"/>
    </source>
</evidence>
<dbReference type="PROSITE" id="PS51030">
    <property type="entry name" value="NUCLEAR_REC_DBD_2"/>
    <property type="match status" value="1"/>
</dbReference>
<dbReference type="GO" id="GO:0030154">
    <property type="term" value="P:cell differentiation"/>
    <property type="evidence" value="ECO:0007669"/>
    <property type="project" value="TreeGrafter"/>
</dbReference>
<dbReference type="AlphaFoldDB" id="A0A8C4QD65"/>
<dbReference type="GO" id="GO:0000122">
    <property type="term" value="P:negative regulation of transcription by RNA polymerase II"/>
    <property type="evidence" value="ECO:0007669"/>
    <property type="project" value="TreeGrafter"/>
</dbReference>
<feature type="domain" description="NR LBD" evidence="10">
    <location>
        <begin position="243"/>
        <end position="363"/>
    </location>
</feature>
<dbReference type="PROSITE" id="PS00031">
    <property type="entry name" value="NUCLEAR_REC_DBD_1"/>
    <property type="match status" value="1"/>
</dbReference>
<evidence type="ECO:0000256" key="5">
    <source>
        <dbReference type="ARBA" id="ARBA00023125"/>
    </source>
</evidence>
<feature type="domain" description="Nuclear receptor" evidence="9">
    <location>
        <begin position="124"/>
        <end position="199"/>
    </location>
</feature>
<keyword evidence="1" id="KW-0479">Metal-binding</keyword>
<protein>
    <submittedName>
        <fullName evidence="11">Nuclear receptor subfamily 1, group H, member 4</fullName>
    </submittedName>
</protein>
<dbReference type="SMART" id="SM00399">
    <property type="entry name" value="ZnF_C4"/>
    <property type="match status" value="1"/>
</dbReference>
<dbReference type="GO" id="GO:0045944">
    <property type="term" value="P:positive regulation of transcription by RNA polymerase II"/>
    <property type="evidence" value="ECO:0007669"/>
    <property type="project" value="TreeGrafter"/>
</dbReference>
<dbReference type="GO" id="GO:0050728">
    <property type="term" value="P:negative regulation of inflammatory response"/>
    <property type="evidence" value="ECO:0007669"/>
    <property type="project" value="TreeGrafter"/>
</dbReference>
<dbReference type="Gene3D" id="1.10.565.10">
    <property type="entry name" value="Retinoid X Receptor"/>
    <property type="match status" value="1"/>
</dbReference>
<evidence type="ECO:0000256" key="8">
    <source>
        <dbReference type="ARBA" id="ARBA00023242"/>
    </source>
</evidence>
<dbReference type="SUPFAM" id="SSF48508">
    <property type="entry name" value="Nuclear receptor ligand-binding domain"/>
    <property type="match status" value="1"/>
</dbReference>
<sequence>MSSQNWCILARQEVTPARHEMADVPPANKSQLTLTSGFNESGGFAMCDPFIEDLTQAEAYTSYYGRCQMDSLQTCFQATSTPLPTHVPLPSIIPRMGSRCRADRATSGHSGAGSTGWRTGRTAEDLCLVCGDKASGYHYNALTCEGCKGFFRRSITKRAVYTCKSVGACEMDMYMRRKCQHCRLRKCHQVGMLPECLLTEVQCKSKRLRKSMKKNIDNIPNQNDNKLVSSTTKVCEGSELTAEQQELIDRIMEAHRQYRLPRDLEEREEQQHEVMELFHLSELATQHVQALIEFTKKLPGFQTLGHEDQIALLKGSAIEAMMLRSALTYNGEQLARMSPGCNIQLLRTPVCLDSNLTMACQFY</sequence>
<dbReference type="GO" id="GO:0090575">
    <property type="term" value="C:RNA polymerase II transcription regulator complex"/>
    <property type="evidence" value="ECO:0007669"/>
    <property type="project" value="TreeGrafter"/>
</dbReference>